<dbReference type="InterPro" id="IPR051448">
    <property type="entry name" value="CdaR-like_regulators"/>
</dbReference>
<keyword evidence="6" id="KW-1185">Reference proteome</keyword>
<evidence type="ECO:0000256" key="1">
    <source>
        <dbReference type="ARBA" id="ARBA00006754"/>
    </source>
</evidence>
<name>A0A974W237_9NOCA</name>
<evidence type="ECO:0000313" key="6">
    <source>
        <dbReference type="Proteomes" id="UP000662986"/>
    </source>
</evidence>
<evidence type="ECO:0000259" key="3">
    <source>
        <dbReference type="Pfam" id="PF14361"/>
    </source>
</evidence>
<reference evidence="5 6" key="1">
    <citation type="journal article" date="2021" name="Microbiol. Resour. Announc.">
        <title>Complete Genome Sequences of Two Rhodococcus sp. Strains with Large and Linear Chromosomes, Isolated from Apple Rhizosphere.</title>
        <authorList>
            <person name="Benning S."/>
            <person name="Brugnone N."/>
            <person name="Siani R."/>
            <person name="Kublik S."/>
            <person name="Schloter M."/>
            <person name="Rad V."/>
        </authorList>
    </citation>
    <scope>NUCLEOTIDE SEQUENCE [LARGE SCALE GENOMIC DNA]</scope>
    <source>
        <strain evidence="5 6">R79</strain>
    </source>
</reference>
<comment type="similarity">
    <text evidence="1">Belongs to the CdaR family.</text>
</comment>
<dbReference type="Pfam" id="PF17853">
    <property type="entry name" value="GGDEF_2"/>
    <property type="match status" value="1"/>
</dbReference>
<dbReference type="RefSeq" id="WP_206005781.1">
    <property type="nucleotide sequence ID" value="NZ_CP070619.1"/>
</dbReference>
<dbReference type="PANTHER" id="PTHR33744">
    <property type="entry name" value="CARBOHYDRATE DIACID REGULATOR"/>
    <property type="match status" value="1"/>
</dbReference>
<accession>A0A974W237</accession>
<dbReference type="Pfam" id="PF14361">
    <property type="entry name" value="RsbRD_N"/>
    <property type="match status" value="1"/>
</dbReference>
<feature type="domain" description="PucR C-terminal helix-turn-helix" evidence="2">
    <location>
        <begin position="360"/>
        <end position="415"/>
    </location>
</feature>
<proteinExistence type="inferred from homology"/>
<evidence type="ECO:0000259" key="2">
    <source>
        <dbReference type="Pfam" id="PF13556"/>
    </source>
</evidence>
<evidence type="ECO:0000259" key="4">
    <source>
        <dbReference type="Pfam" id="PF17853"/>
    </source>
</evidence>
<dbReference type="Proteomes" id="UP000662986">
    <property type="component" value="Chromosome"/>
</dbReference>
<feature type="domain" description="RsbT co-antagonist protein RsbRD N-terminal" evidence="3">
    <location>
        <begin position="34"/>
        <end position="177"/>
    </location>
</feature>
<dbReference type="Gene3D" id="1.10.10.2840">
    <property type="entry name" value="PucR C-terminal helix-turn-helix domain"/>
    <property type="match status" value="1"/>
</dbReference>
<dbReference type="InterPro" id="IPR042070">
    <property type="entry name" value="PucR_C-HTH_sf"/>
</dbReference>
<reference evidence="5 6" key="2">
    <citation type="journal article" date="2022" name="Arch. Microbiol.">
        <title>Rhodococcus pseudokoreensis sp. nov. isolated from the rhizosphere of young M26 apple rootstocks.</title>
        <authorList>
            <person name="Kampfer P."/>
            <person name="Glaeser S.P."/>
            <person name="Blom J."/>
            <person name="Wolf J."/>
            <person name="Benning S."/>
            <person name="Schloter M."/>
            <person name="Neumann-Schaal M."/>
        </authorList>
    </citation>
    <scope>NUCLEOTIDE SEQUENCE [LARGE SCALE GENOMIC DNA]</scope>
    <source>
        <strain evidence="5 6">R79</strain>
    </source>
</reference>
<dbReference type="InterPro" id="IPR025736">
    <property type="entry name" value="PucR_C-HTH_dom"/>
</dbReference>
<feature type="domain" description="CdaR GGDEF-like" evidence="4">
    <location>
        <begin position="196"/>
        <end position="306"/>
    </location>
</feature>
<dbReference type="PANTHER" id="PTHR33744:SF1">
    <property type="entry name" value="DNA-BINDING TRANSCRIPTIONAL ACTIVATOR ADER"/>
    <property type="match status" value="1"/>
</dbReference>
<dbReference type="Pfam" id="PF13556">
    <property type="entry name" value="HTH_30"/>
    <property type="match status" value="1"/>
</dbReference>
<organism evidence="5 6">
    <name type="scientific">Rhodococcus pseudokoreensis</name>
    <dbReference type="NCBI Taxonomy" id="2811421"/>
    <lineage>
        <taxon>Bacteria</taxon>
        <taxon>Bacillati</taxon>
        <taxon>Actinomycetota</taxon>
        <taxon>Actinomycetes</taxon>
        <taxon>Mycobacteriales</taxon>
        <taxon>Nocardiaceae</taxon>
        <taxon>Rhodococcus</taxon>
    </lineage>
</organism>
<dbReference type="InterPro" id="IPR041522">
    <property type="entry name" value="CdaR_GGDEF"/>
</dbReference>
<evidence type="ECO:0000313" key="5">
    <source>
        <dbReference type="EMBL" id="QSE89357.1"/>
    </source>
</evidence>
<dbReference type="InterPro" id="IPR025751">
    <property type="entry name" value="RsbRD_N_dom"/>
</dbReference>
<dbReference type="EMBL" id="CP070619">
    <property type="protein sequence ID" value="QSE89357.1"/>
    <property type="molecule type" value="Genomic_DNA"/>
</dbReference>
<sequence length="428" mass="46576">MPERAEGGQPDHADSQVREIVSAITAVADARLTEIAGAIVTRLVGEIEYFATDQPILDQLNAGAADNFAITMAILRHDIEIEAVGPSAPATELARLLAQRDIPITALEHAYRLYQDSVVRWCLQELALRSESATVTAGAALEITTLVSAHVNLIAQQLLSTYEFERDAWRLRRSASRSARINDLLANRHVEVEPTERILGYHLGQYHLGIVMWTDRAQSPEVGLAHLESAATALACQLGTSAPPLFEARDEHMARAWVPLGDADTVDSERLSAVKRRWDSPVIVAIGQPREGVEGFVRTHTEADLARVVVQASESPGPGIVCASDLGAVMLMCNDLSATRAWVTDILGPLGIDDSAAAQLRATLREFLRTGGSYAAAADALHMHKNSVAYRLKKIEDQLGRSVRDHRLNLEIALELAFWLGSAVLTQD</sequence>
<gene>
    <name evidence="5" type="ORF">JWS13_12360</name>
</gene>
<protein>
    <submittedName>
        <fullName evidence="5">Helix-turn-helix domain-containing protein</fullName>
    </submittedName>
</protein>